<feature type="compositionally biased region" description="Basic and acidic residues" evidence="1">
    <location>
        <begin position="176"/>
        <end position="191"/>
    </location>
</feature>
<feature type="chain" id="PRO_5045717875" evidence="3">
    <location>
        <begin position="32"/>
        <end position="327"/>
    </location>
</feature>
<proteinExistence type="predicted"/>
<dbReference type="Proteomes" id="UP000632138">
    <property type="component" value="Unassembled WGS sequence"/>
</dbReference>
<keyword evidence="2" id="KW-0812">Transmembrane</keyword>
<organism evidence="4 5">
    <name type="scientific">Paractinoplanes ovalisporus</name>
    <dbReference type="NCBI Taxonomy" id="2810368"/>
    <lineage>
        <taxon>Bacteria</taxon>
        <taxon>Bacillati</taxon>
        <taxon>Actinomycetota</taxon>
        <taxon>Actinomycetes</taxon>
        <taxon>Micromonosporales</taxon>
        <taxon>Micromonosporaceae</taxon>
        <taxon>Paractinoplanes</taxon>
    </lineage>
</organism>
<protein>
    <submittedName>
        <fullName evidence="4">Uncharacterized protein</fullName>
    </submittedName>
</protein>
<feature type="transmembrane region" description="Helical" evidence="2">
    <location>
        <begin position="294"/>
        <end position="317"/>
    </location>
</feature>
<feature type="compositionally biased region" description="Low complexity" evidence="1">
    <location>
        <begin position="158"/>
        <end position="175"/>
    </location>
</feature>
<evidence type="ECO:0000313" key="5">
    <source>
        <dbReference type="Proteomes" id="UP000632138"/>
    </source>
</evidence>
<evidence type="ECO:0000256" key="1">
    <source>
        <dbReference type="SAM" id="MobiDB-lite"/>
    </source>
</evidence>
<keyword evidence="5" id="KW-1185">Reference proteome</keyword>
<name>A0ABS2AAP9_9ACTN</name>
<evidence type="ECO:0000313" key="4">
    <source>
        <dbReference type="EMBL" id="MBM2616914.1"/>
    </source>
</evidence>
<keyword evidence="3" id="KW-0732">Signal</keyword>
<keyword evidence="2" id="KW-1133">Transmembrane helix</keyword>
<evidence type="ECO:0000256" key="3">
    <source>
        <dbReference type="SAM" id="SignalP"/>
    </source>
</evidence>
<comment type="caution">
    <text evidence="4">The sequence shown here is derived from an EMBL/GenBank/DDBJ whole genome shotgun (WGS) entry which is preliminary data.</text>
</comment>
<evidence type="ECO:0000256" key="2">
    <source>
        <dbReference type="SAM" id="Phobius"/>
    </source>
</evidence>
<dbReference type="RefSeq" id="WP_203376942.1">
    <property type="nucleotide sequence ID" value="NZ_JAENHP010000004.1"/>
</dbReference>
<feature type="signal peptide" evidence="3">
    <location>
        <begin position="1"/>
        <end position="31"/>
    </location>
</feature>
<accession>A0ABS2AAP9</accession>
<keyword evidence="2" id="KW-0472">Membrane</keyword>
<gene>
    <name evidence="4" type="ORF">JIG36_15250</name>
</gene>
<feature type="compositionally biased region" description="Low complexity" evidence="1">
    <location>
        <begin position="127"/>
        <end position="136"/>
    </location>
</feature>
<feature type="compositionally biased region" description="Low complexity" evidence="1">
    <location>
        <begin position="201"/>
        <end position="211"/>
    </location>
</feature>
<feature type="region of interest" description="Disordered" evidence="1">
    <location>
        <begin position="117"/>
        <end position="224"/>
    </location>
</feature>
<dbReference type="EMBL" id="JAENHP010000004">
    <property type="protein sequence ID" value="MBM2616914.1"/>
    <property type="molecule type" value="Genomic_DNA"/>
</dbReference>
<sequence length="327" mass="32446">MSRQVRNRVTAIVLGGLIFGAPMLANGVASAQPVPEGTRQVTFTGGGMFGISCGSEPSVESMTVPAQSTVRVVNQTGYAAKLLLGGDEKGSLDDNASADVIFRRGTTAVMVKPSCAIGDDASPMMVTTSPSATAPAQPEPAPTAPADDVSPMSLAPAGSGDSSGTPSGSNAAPAERPSRARPADTAPDVRKQPSLRSSGVAAQAARTAAQAMPHGGAAPQAKTKTASRTAGSAAPAFAGMPPGDEKTLLPGVPRLDLEPVTIGAEPAAPAPPPTQIAAAEPVATLEPMPEGSPLGLLALTAAVCVVGVTVAAIRAIVSQRANRAQIA</sequence>
<reference evidence="4 5" key="1">
    <citation type="submission" date="2021-01" db="EMBL/GenBank/DDBJ databases">
        <title>Actinoplanes sp. nov. LDG1-06 isolated from lichen.</title>
        <authorList>
            <person name="Saeng-In P."/>
            <person name="Phongsopitanun W."/>
            <person name="Kanchanasin P."/>
            <person name="Yuki M."/>
            <person name="Kudo T."/>
            <person name="Ohkuma M."/>
            <person name="Tanasupawat S."/>
        </authorList>
    </citation>
    <scope>NUCLEOTIDE SEQUENCE [LARGE SCALE GENOMIC DNA]</scope>
    <source>
        <strain evidence="4 5">LDG1-06</strain>
    </source>
</reference>